<evidence type="ECO:0000313" key="2">
    <source>
        <dbReference type="EMBL" id="BBO70862.1"/>
    </source>
</evidence>
<evidence type="ECO:0000313" key="3">
    <source>
        <dbReference type="Proteomes" id="UP000427906"/>
    </source>
</evidence>
<dbReference type="SUPFAM" id="SSF89550">
    <property type="entry name" value="PHP domain-like"/>
    <property type="match status" value="1"/>
</dbReference>
<evidence type="ECO:0000259" key="1">
    <source>
        <dbReference type="SMART" id="SM00481"/>
    </source>
</evidence>
<keyword evidence="3" id="KW-1185">Reference proteome</keyword>
<dbReference type="InterPro" id="IPR003141">
    <property type="entry name" value="Pol/His_phosphatase_N"/>
</dbReference>
<dbReference type="InterPro" id="IPR016195">
    <property type="entry name" value="Pol/histidinol_Pase-like"/>
</dbReference>
<dbReference type="GO" id="GO:0004534">
    <property type="term" value="F:5'-3' RNA exonuclease activity"/>
    <property type="evidence" value="ECO:0007669"/>
    <property type="project" value="TreeGrafter"/>
</dbReference>
<reference evidence="2 3" key="1">
    <citation type="submission" date="2019-11" db="EMBL/GenBank/DDBJ databases">
        <title>Comparative genomics of hydrocarbon-degrading Desulfosarcina strains.</title>
        <authorList>
            <person name="Watanabe M."/>
            <person name="Kojima H."/>
            <person name="Fukui M."/>
        </authorList>
    </citation>
    <scope>NUCLEOTIDE SEQUENCE [LARGE SCALE GENOMIC DNA]</scope>
    <source>
        <strain evidence="2 3">PL12</strain>
    </source>
</reference>
<proteinExistence type="predicted"/>
<sequence>MHLKGALHVHTTCSDGTLSIDQVVSVYTGLGFDFIALTDHDYLVRGGCYDRVERLDTEMIVFTGLEMTVFEKGYLHVNRIDGDRETLHIFNHPAELDLPLAKVIARINAVARRLPIDAVEVTTKGFRTPEYETGAIPFPKVATDDAHTRQGCGRAWIEMDCARDKDSIIRAVRNNAFWNCYAGN</sequence>
<dbReference type="SMART" id="SM00481">
    <property type="entry name" value="POLIIIAc"/>
    <property type="match status" value="1"/>
</dbReference>
<dbReference type="PANTHER" id="PTHR42924:SF11">
    <property type="entry name" value="POLYMERASE_HISTIDINOL PHOSPHATASE N-TERMINAL DOMAIN-CONTAINING PROTEIN"/>
    <property type="match status" value="1"/>
</dbReference>
<dbReference type="InterPro" id="IPR052018">
    <property type="entry name" value="PHP_domain"/>
</dbReference>
<dbReference type="KEGG" id="dalk:DSCA_47920"/>
<dbReference type="AlphaFoldDB" id="A0A5K7YM94"/>
<dbReference type="RefSeq" id="WP_155318773.1">
    <property type="nucleotide sequence ID" value="NZ_AP021874.1"/>
</dbReference>
<dbReference type="CDD" id="cd07432">
    <property type="entry name" value="PHP_HisPPase"/>
    <property type="match status" value="1"/>
</dbReference>
<gene>
    <name evidence="2" type="ORF">DSCA_47920</name>
</gene>
<dbReference type="Gene3D" id="3.20.20.140">
    <property type="entry name" value="Metal-dependent hydrolases"/>
    <property type="match status" value="1"/>
</dbReference>
<dbReference type="OrthoDB" id="9808747at2"/>
<dbReference type="Proteomes" id="UP000427906">
    <property type="component" value="Chromosome"/>
</dbReference>
<dbReference type="EMBL" id="AP021874">
    <property type="protein sequence ID" value="BBO70862.1"/>
    <property type="molecule type" value="Genomic_DNA"/>
</dbReference>
<dbReference type="PANTHER" id="PTHR42924">
    <property type="entry name" value="EXONUCLEASE"/>
    <property type="match status" value="1"/>
</dbReference>
<dbReference type="GO" id="GO:0035312">
    <property type="term" value="F:5'-3' DNA exonuclease activity"/>
    <property type="evidence" value="ECO:0007669"/>
    <property type="project" value="TreeGrafter"/>
</dbReference>
<protein>
    <recommendedName>
        <fullName evidence="1">Polymerase/histidinol phosphatase N-terminal domain-containing protein</fullName>
    </recommendedName>
</protein>
<accession>A0A5K7YM94</accession>
<feature type="domain" description="Polymerase/histidinol phosphatase N-terminal" evidence="1">
    <location>
        <begin position="5"/>
        <end position="71"/>
    </location>
</feature>
<name>A0A5K7YM94_9BACT</name>
<organism evidence="2 3">
    <name type="scientific">Desulfosarcina alkanivorans</name>
    <dbReference type="NCBI Taxonomy" id="571177"/>
    <lineage>
        <taxon>Bacteria</taxon>
        <taxon>Pseudomonadati</taxon>
        <taxon>Thermodesulfobacteriota</taxon>
        <taxon>Desulfobacteria</taxon>
        <taxon>Desulfobacterales</taxon>
        <taxon>Desulfosarcinaceae</taxon>
        <taxon>Desulfosarcina</taxon>
    </lineage>
</organism>